<keyword evidence="16" id="KW-1185">Reference proteome</keyword>
<evidence type="ECO:0000256" key="1">
    <source>
        <dbReference type="ARBA" id="ARBA00001971"/>
    </source>
</evidence>
<evidence type="ECO:0000256" key="7">
    <source>
        <dbReference type="ARBA" id="ARBA00022723"/>
    </source>
</evidence>
<protein>
    <submittedName>
        <fullName evidence="15">Cytochrome P450</fullName>
    </submittedName>
</protein>
<keyword evidence="12 14" id="KW-0472">Membrane</keyword>
<name>A0A9P6GKM8_9PLEO</name>
<dbReference type="CDD" id="cd11041">
    <property type="entry name" value="CYP503A1-like"/>
    <property type="match status" value="1"/>
</dbReference>
<dbReference type="InterPro" id="IPR001128">
    <property type="entry name" value="Cyt_P450"/>
</dbReference>
<evidence type="ECO:0000256" key="6">
    <source>
        <dbReference type="ARBA" id="ARBA00022692"/>
    </source>
</evidence>
<dbReference type="GO" id="GO:0005506">
    <property type="term" value="F:iron ion binding"/>
    <property type="evidence" value="ECO:0007669"/>
    <property type="project" value="InterPro"/>
</dbReference>
<keyword evidence="7 13" id="KW-0479">Metal-binding</keyword>
<dbReference type="AlphaFoldDB" id="A0A9P6GKM8"/>
<evidence type="ECO:0000256" key="11">
    <source>
        <dbReference type="ARBA" id="ARBA00023033"/>
    </source>
</evidence>
<accession>A0A9P6GKM8</accession>
<evidence type="ECO:0000256" key="14">
    <source>
        <dbReference type="SAM" id="Phobius"/>
    </source>
</evidence>
<organism evidence="15 16">
    <name type="scientific">Paraphaeosphaeria minitans</name>
    <dbReference type="NCBI Taxonomy" id="565426"/>
    <lineage>
        <taxon>Eukaryota</taxon>
        <taxon>Fungi</taxon>
        <taxon>Dikarya</taxon>
        <taxon>Ascomycota</taxon>
        <taxon>Pezizomycotina</taxon>
        <taxon>Dothideomycetes</taxon>
        <taxon>Pleosporomycetidae</taxon>
        <taxon>Pleosporales</taxon>
        <taxon>Massarineae</taxon>
        <taxon>Didymosphaeriaceae</taxon>
        <taxon>Paraphaeosphaeria</taxon>
    </lineage>
</organism>
<evidence type="ECO:0000256" key="5">
    <source>
        <dbReference type="ARBA" id="ARBA00022617"/>
    </source>
</evidence>
<evidence type="ECO:0000313" key="15">
    <source>
        <dbReference type="EMBL" id="KAF9736936.1"/>
    </source>
</evidence>
<evidence type="ECO:0000256" key="12">
    <source>
        <dbReference type="ARBA" id="ARBA00023136"/>
    </source>
</evidence>
<evidence type="ECO:0000256" key="10">
    <source>
        <dbReference type="ARBA" id="ARBA00023004"/>
    </source>
</evidence>
<keyword evidence="6 14" id="KW-0812">Transmembrane</keyword>
<comment type="subcellular location">
    <subcellularLocation>
        <location evidence="2">Membrane</location>
    </subcellularLocation>
</comment>
<feature type="binding site" description="axial binding residue" evidence="13">
    <location>
        <position position="465"/>
    </location>
    <ligand>
        <name>heme</name>
        <dbReference type="ChEBI" id="CHEBI:30413"/>
    </ligand>
    <ligandPart>
        <name>Fe</name>
        <dbReference type="ChEBI" id="CHEBI:18248"/>
    </ligandPart>
</feature>
<keyword evidence="8 14" id="KW-1133">Transmembrane helix</keyword>
<evidence type="ECO:0000256" key="4">
    <source>
        <dbReference type="ARBA" id="ARBA00010617"/>
    </source>
</evidence>
<dbReference type="GO" id="GO:0004497">
    <property type="term" value="F:monooxygenase activity"/>
    <property type="evidence" value="ECO:0007669"/>
    <property type="project" value="UniProtKB-KW"/>
</dbReference>
<keyword evidence="5 13" id="KW-0349">Heme</keyword>
<dbReference type="Pfam" id="PF00067">
    <property type="entry name" value="p450"/>
    <property type="match status" value="1"/>
</dbReference>
<comment type="pathway">
    <text evidence="3">Mycotoxin biosynthesis.</text>
</comment>
<dbReference type="PRINTS" id="PR00465">
    <property type="entry name" value="EP450IV"/>
</dbReference>
<evidence type="ECO:0000256" key="13">
    <source>
        <dbReference type="PIRSR" id="PIRSR602403-1"/>
    </source>
</evidence>
<reference evidence="15" key="1">
    <citation type="journal article" date="2020" name="Mol. Plant Microbe Interact.">
        <title>Genome Sequence of the Biocontrol Agent Coniothyrium minitans strain Conio (IMI 134523).</title>
        <authorList>
            <person name="Patel D."/>
            <person name="Shittu T.A."/>
            <person name="Baroncelli R."/>
            <person name="Muthumeenakshi S."/>
            <person name="Osborne T.H."/>
            <person name="Janganan T.K."/>
            <person name="Sreenivasaprasad S."/>
        </authorList>
    </citation>
    <scope>NUCLEOTIDE SEQUENCE</scope>
    <source>
        <strain evidence="15">Conio</strain>
    </source>
</reference>
<sequence>MDAFNFSSASHHDNRNIFAAVSVVIAIIAVLHSWRDNSVGYLFRRVKQHVRNRASAWSFLLKGPTMIQTAFDKSNGQPFEMFAPDGRYIFVSAPEHIKEIDTAPDTILSLQAASKQMLQPVYSMHGFNWFDRRGTEGVGFIRALRTLLTHHLPAILPDLRIATSYRLKAEVSKYKTLEGTSHVPIYPTMVTLVVLANSYSFFGEELARNEPFMKAALTYVEQTFLIAEIVRVIPRTLAKFVGPMLAKRVSSQKIVYKELMFIAEERVRDRDLGLKTKTHNDCIQWIMETSPKQNPWNAQRVVFELMAIWFGSVHAMSTTATFALQDLCLHQEYIEPLRKEFEGPAYASFEKAASGLPLLDSFIKESARLTPVESLSTRRQALKPFTLSTGARLSVGDWLCTPVQALMQTETHYPQALSFNGFRFVDPALFDKEDMAPNEAFQSAPSKLTDVGHTFHVWGTGRMACPGRVYAAAIMKLLVAQVITEYDIELVDKQEQRWWVWRSSMLPKDKTIVAFKPRATS</sequence>
<keyword evidence="9" id="KW-0560">Oxidoreductase</keyword>
<dbReference type="PANTHER" id="PTHR46206:SF5">
    <property type="entry name" value="P450, PUTATIVE (EUROFUNG)-RELATED"/>
    <property type="match status" value="1"/>
</dbReference>
<dbReference type="InterPro" id="IPR036396">
    <property type="entry name" value="Cyt_P450_sf"/>
</dbReference>
<keyword evidence="10 13" id="KW-0408">Iron</keyword>
<evidence type="ECO:0000313" key="16">
    <source>
        <dbReference type="Proteomes" id="UP000756921"/>
    </source>
</evidence>
<evidence type="ECO:0000256" key="2">
    <source>
        <dbReference type="ARBA" id="ARBA00004370"/>
    </source>
</evidence>
<dbReference type="GO" id="GO:0020037">
    <property type="term" value="F:heme binding"/>
    <property type="evidence" value="ECO:0007669"/>
    <property type="project" value="InterPro"/>
</dbReference>
<feature type="transmembrane region" description="Helical" evidence="14">
    <location>
        <begin position="17"/>
        <end position="34"/>
    </location>
</feature>
<dbReference type="InterPro" id="IPR002403">
    <property type="entry name" value="Cyt_P450_E_grp-IV"/>
</dbReference>
<dbReference type="GO" id="GO:0016705">
    <property type="term" value="F:oxidoreductase activity, acting on paired donors, with incorporation or reduction of molecular oxygen"/>
    <property type="evidence" value="ECO:0007669"/>
    <property type="project" value="InterPro"/>
</dbReference>
<dbReference type="EMBL" id="WJXW01000004">
    <property type="protein sequence ID" value="KAF9736936.1"/>
    <property type="molecule type" value="Genomic_DNA"/>
</dbReference>
<dbReference type="PANTHER" id="PTHR46206">
    <property type="entry name" value="CYTOCHROME P450"/>
    <property type="match status" value="1"/>
</dbReference>
<evidence type="ECO:0000256" key="9">
    <source>
        <dbReference type="ARBA" id="ARBA00023002"/>
    </source>
</evidence>
<comment type="similarity">
    <text evidence="4">Belongs to the cytochrome P450 family.</text>
</comment>
<dbReference type="OrthoDB" id="1844152at2759"/>
<dbReference type="GO" id="GO:0016020">
    <property type="term" value="C:membrane"/>
    <property type="evidence" value="ECO:0007669"/>
    <property type="project" value="UniProtKB-SubCell"/>
</dbReference>
<keyword evidence="11" id="KW-0503">Monooxygenase</keyword>
<comment type="caution">
    <text evidence="15">The sequence shown here is derived from an EMBL/GenBank/DDBJ whole genome shotgun (WGS) entry which is preliminary data.</text>
</comment>
<dbReference type="SUPFAM" id="SSF48264">
    <property type="entry name" value="Cytochrome P450"/>
    <property type="match status" value="1"/>
</dbReference>
<proteinExistence type="inferred from homology"/>
<dbReference type="Proteomes" id="UP000756921">
    <property type="component" value="Unassembled WGS sequence"/>
</dbReference>
<gene>
    <name evidence="15" type="ORF">PMIN01_04715</name>
</gene>
<evidence type="ECO:0000256" key="8">
    <source>
        <dbReference type="ARBA" id="ARBA00022989"/>
    </source>
</evidence>
<evidence type="ECO:0000256" key="3">
    <source>
        <dbReference type="ARBA" id="ARBA00004685"/>
    </source>
</evidence>
<dbReference type="Gene3D" id="1.10.630.10">
    <property type="entry name" value="Cytochrome P450"/>
    <property type="match status" value="1"/>
</dbReference>
<comment type="cofactor">
    <cofactor evidence="1 13">
        <name>heme</name>
        <dbReference type="ChEBI" id="CHEBI:30413"/>
    </cofactor>
</comment>